<evidence type="ECO:0000313" key="2">
    <source>
        <dbReference type="EMBL" id="KAF2245789.1"/>
    </source>
</evidence>
<dbReference type="AlphaFoldDB" id="A0A6A6I6D7"/>
<dbReference type="EMBL" id="ML987200">
    <property type="protein sequence ID" value="KAF2245789.1"/>
    <property type="molecule type" value="Genomic_DNA"/>
</dbReference>
<reference evidence="2" key="1">
    <citation type="journal article" date="2020" name="Stud. Mycol.">
        <title>101 Dothideomycetes genomes: a test case for predicting lifestyles and emergence of pathogens.</title>
        <authorList>
            <person name="Haridas S."/>
            <person name="Albert R."/>
            <person name="Binder M."/>
            <person name="Bloem J."/>
            <person name="Labutti K."/>
            <person name="Salamov A."/>
            <person name="Andreopoulos B."/>
            <person name="Baker S."/>
            <person name="Barry K."/>
            <person name="Bills G."/>
            <person name="Bluhm B."/>
            <person name="Cannon C."/>
            <person name="Castanera R."/>
            <person name="Culley D."/>
            <person name="Daum C."/>
            <person name="Ezra D."/>
            <person name="Gonzalez J."/>
            <person name="Henrissat B."/>
            <person name="Kuo A."/>
            <person name="Liang C."/>
            <person name="Lipzen A."/>
            <person name="Lutzoni F."/>
            <person name="Magnuson J."/>
            <person name="Mondo S."/>
            <person name="Nolan M."/>
            <person name="Ohm R."/>
            <person name="Pangilinan J."/>
            <person name="Park H.-J."/>
            <person name="Ramirez L."/>
            <person name="Alfaro M."/>
            <person name="Sun H."/>
            <person name="Tritt A."/>
            <person name="Yoshinaga Y."/>
            <person name="Zwiers L.-H."/>
            <person name="Turgeon B."/>
            <person name="Goodwin S."/>
            <person name="Spatafora J."/>
            <person name="Crous P."/>
            <person name="Grigoriev I."/>
        </authorList>
    </citation>
    <scope>NUCLEOTIDE SEQUENCE</scope>
    <source>
        <strain evidence="2">CBS 122368</strain>
    </source>
</reference>
<feature type="region of interest" description="Disordered" evidence="1">
    <location>
        <begin position="147"/>
        <end position="176"/>
    </location>
</feature>
<name>A0A6A6I6D7_9PLEO</name>
<dbReference type="Proteomes" id="UP000800094">
    <property type="component" value="Unassembled WGS sequence"/>
</dbReference>
<evidence type="ECO:0000313" key="3">
    <source>
        <dbReference type="Proteomes" id="UP000800094"/>
    </source>
</evidence>
<sequence>MLDVVCVFKNAGSGFKLSGPPNISTGSPSPSLKRFILKYISRYKQQIWEFRNFAQPPSRIPILHRTPTRYPTSILSTTAVQLHPPLQISYHAKTQPPPSNSQQTGPLRPSPRLPQLRTFPTIANVLPPPPTIRADDAYYQTLLAASGGSTKQTYTSSASWAPRACAGSNDSPAKKS</sequence>
<keyword evidence="3" id="KW-1185">Reference proteome</keyword>
<feature type="region of interest" description="Disordered" evidence="1">
    <location>
        <begin position="90"/>
        <end position="115"/>
    </location>
</feature>
<gene>
    <name evidence="2" type="ORF">BU26DRAFT_508390</name>
</gene>
<accession>A0A6A6I6D7</accession>
<protein>
    <submittedName>
        <fullName evidence="2">Uncharacterized protein</fullName>
    </submittedName>
</protein>
<feature type="compositionally biased region" description="Polar residues" evidence="1">
    <location>
        <begin position="147"/>
        <end position="159"/>
    </location>
</feature>
<dbReference type="RefSeq" id="XP_033680793.1">
    <property type="nucleotide sequence ID" value="XM_033827071.1"/>
</dbReference>
<evidence type="ECO:0000256" key="1">
    <source>
        <dbReference type="SAM" id="MobiDB-lite"/>
    </source>
</evidence>
<proteinExistence type="predicted"/>
<dbReference type="GeneID" id="54580401"/>
<organism evidence="2 3">
    <name type="scientific">Trematosphaeria pertusa</name>
    <dbReference type="NCBI Taxonomy" id="390896"/>
    <lineage>
        <taxon>Eukaryota</taxon>
        <taxon>Fungi</taxon>
        <taxon>Dikarya</taxon>
        <taxon>Ascomycota</taxon>
        <taxon>Pezizomycotina</taxon>
        <taxon>Dothideomycetes</taxon>
        <taxon>Pleosporomycetidae</taxon>
        <taxon>Pleosporales</taxon>
        <taxon>Massarineae</taxon>
        <taxon>Trematosphaeriaceae</taxon>
        <taxon>Trematosphaeria</taxon>
    </lineage>
</organism>